<organism evidence="1 2">
    <name type="scientific">Pisolithus microcarpus 441</name>
    <dbReference type="NCBI Taxonomy" id="765257"/>
    <lineage>
        <taxon>Eukaryota</taxon>
        <taxon>Fungi</taxon>
        <taxon>Dikarya</taxon>
        <taxon>Basidiomycota</taxon>
        <taxon>Agaricomycotina</taxon>
        <taxon>Agaricomycetes</taxon>
        <taxon>Agaricomycetidae</taxon>
        <taxon>Boletales</taxon>
        <taxon>Sclerodermatineae</taxon>
        <taxon>Pisolithaceae</taxon>
        <taxon>Pisolithus</taxon>
    </lineage>
</organism>
<protein>
    <submittedName>
        <fullName evidence="1">Uncharacterized protein</fullName>
    </submittedName>
</protein>
<reference evidence="2" key="2">
    <citation type="submission" date="2015-01" db="EMBL/GenBank/DDBJ databases">
        <title>Evolutionary Origins and Diversification of the Mycorrhizal Mutualists.</title>
        <authorList>
            <consortium name="DOE Joint Genome Institute"/>
            <consortium name="Mycorrhizal Genomics Consortium"/>
            <person name="Kohler A."/>
            <person name="Kuo A."/>
            <person name="Nagy L.G."/>
            <person name="Floudas D."/>
            <person name="Copeland A."/>
            <person name="Barry K.W."/>
            <person name="Cichocki N."/>
            <person name="Veneault-Fourrey C."/>
            <person name="LaButti K."/>
            <person name="Lindquist E.A."/>
            <person name="Lipzen A."/>
            <person name="Lundell T."/>
            <person name="Morin E."/>
            <person name="Murat C."/>
            <person name="Riley R."/>
            <person name="Ohm R."/>
            <person name="Sun H."/>
            <person name="Tunlid A."/>
            <person name="Henrissat B."/>
            <person name="Grigoriev I.V."/>
            <person name="Hibbett D.S."/>
            <person name="Martin F."/>
        </authorList>
    </citation>
    <scope>NUCLEOTIDE SEQUENCE [LARGE SCALE GENOMIC DNA]</scope>
    <source>
        <strain evidence="2">441</strain>
    </source>
</reference>
<reference evidence="1 2" key="1">
    <citation type="submission" date="2014-04" db="EMBL/GenBank/DDBJ databases">
        <authorList>
            <consortium name="DOE Joint Genome Institute"/>
            <person name="Kuo A."/>
            <person name="Kohler A."/>
            <person name="Costa M.D."/>
            <person name="Nagy L.G."/>
            <person name="Floudas D."/>
            <person name="Copeland A."/>
            <person name="Barry K.W."/>
            <person name="Cichocki N."/>
            <person name="Veneault-Fourrey C."/>
            <person name="LaButti K."/>
            <person name="Lindquist E.A."/>
            <person name="Lipzen A."/>
            <person name="Lundell T."/>
            <person name="Morin E."/>
            <person name="Murat C."/>
            <person name="Sun H."/>
            <person name="Tunlid A."/>
            <person name="Henrissat B."/>
            <person name="Grigoriev I.V."/>
            <person name="Hibbett D.S."/>
            <person name="Martin F."/>
            <person name="Nordberg H.P."/>
            <person name="Cantor M.N."/>
            <person name="Hua S.X."/>
        </authorList>
    </citation>
    <scope>NUCLEOTIDE SEQUENCE [LARGE SCALE GENOMIC DNA]</scope>
    <source>
        <strain evidence="1 2">441</strain>
    </source>
</reference>
<dbReference type="AlphaFoldDB" id="A0A0C9ZMU5"/>
<accession>A0A0C9ZMU5</accession>
<dbReference type="EMBL" id="KN833697">
    <property type="protein sequence ID" value="KIK27234.1"/>
    <property type="molecule type" value="Genomic_DNA"/>
</dbReference>
<name>A0A0C9ZMU5_9AGAM</name>
<dbReference type="HOGENOM" id="CLU_3033255_0_0_1"/>
<gene>
    <name evidence="1" type="ORF">PISMIDRAFT_675098</name>
</gene>
<evidence type="ECO:0000313" key="1">
    <source>
        <dbReference type="EMBL" id="KIK27234.1"/>
    </source>
</evidence>
<sequence length="55" mass="6454">MDRLVVLGWVVENLRALSNYFNDKWELQKAPGLLYCCLRAGLRTGMERYVLHRQG</sequence>
<keyword evidence="2" id="KW-1185">Reference proteome</keyword>
<proteinExistence type="predicted"/>
<dbReference type="Proteomes" id="UP000054018">
    <property type="component" value="Unassembled WGS sequence"/>
</dbReference>
<evidence type="ECO:0000313" key="2">
    <source>
        <dbReference type="Proteomes" id="UP000054018"/>
    </source>
</evidence>